<evidence type="ECO:0000313" key="2">
    <source>
        <dbReference type="Proteomes" id="UP001227268"/>
    </source>
</evidence>
<comment type="caution">
    <text evidence="1">The sequence shown here is derived from an EMBL/GenBank/DDBJ whole genome shotgun (WGS) entry which is preliminary data.</text>
</comment>
<proteinExistence type="predicted"/>
<reference evidence="1" key="1">
    <citation type="submission" date="2023-04" db="EMBL/GenBank/DDBJ databases">
        <title>Draft Genome sequencing of Naganishia species isolated from polar environments using Oxford Nanopore Technology.</title>
        <authorList>
            <person name="Leo P."/>
            <person name="Venkateswaran K."/>
        </authorList>
    </citation>
    <scope>NUCLEOTIDE SEQUENCE</scope>
    <source>
        <strain evidence="1">MNA-CCFEE 5423</strain>
    </source>
</reference>
<name>A0ACC2VT44_9TREE</name>
<organism evidence="1 2">
    <name type="scientific">Naganishia friedmannii</name>
    <dbReference type="NCBI Taxonomy" id="89922"/>
    <lineage>
        <taxon>Eukaryota</taxon>
        <taxon>Fungi</taxon>
        <taxon>Dikarya</taxon>
        <taxon>Basidiomycota</taxon>
        <taxon>Agaricomycotina</taxon>
        <taxon>Tremellomycetes</taxon>
        <taxon>Filobasidiales</taxon>
        <taxon>Filobasidiaceae</taxon>
        <taxon>Naganishia</taxon>
    </lineage>
</organism>
<accession>A0ACC2VT44</accession>
<protein>
    <submittedName>
        <fullName evidence="1">Uncharacterized protein</fullName>
    </submittedName>
</protein>
<keyword evidence="2" id="KW-1185">Reference proteome</keyword>
<dbReference type="Proteomes" id="UP001227268">
    <property type="component" value="Unassembled WGS sequence"/>
</dbReference>
<gene>
    <name evidence="1" type="ORF">QFC21_003155</name>
</gene>
<evidence type="ECO:0000313" key="1">
    <source>
        <dbReference type="EMBL" id="KAJ9101816.1"/>
    </source>
</evidence>
<dbReference type="EMBL" id="JASBWT010000009">
    <property type="protein sequence ID" value="KAJ9101816.1"/>
    <property type="molecule type" value="Genomic_DNA"/>
</dbReference>
<sequence length="101" mass="11200">MDANQQNIYINTPVVPAESQQGQGQEQTQASPQPAFANAAETQGGGLQELLEALRHALKDDSQTSAFKQFSHVQEYSRRHEIPRPVSQPVPHVMPGVIRRE</sequence>